<feature type="compositionally biased region" description="Acidic residues" evidence="1">
    <location>
        <begin position="69"/>
        <end position="95"/>
    </location>
</feature>
<name>A0ABC8TDV3_9AQUA</name>
<evidence type="ECO:0000256" key="2">
    <source>
        <dbReference type="SAM" id="SignalP"/>
    </source>
</evidence>
<dbReference type="EMBL" id="CAUOFW020000559">
    <property type="protein sequence ID" value="CAK9134755.1"/>
    <property type="molecule type" value="Genomic_DNA"/>
</dbReference>
<evidence type="ECO:0000313" key="3">
    <source>
        <dbReference type="EMBL" id="CAK9134755.1"/>
    </source>
</evidence>
<proteinExistence type="predicted"/>
<gene>
    <name evidence="3" type="ORF">ILEXP_LOCUS1683</name>
    <name evidence="4" type="ORF">ILEXP_LOCUS36892</name>
</gene>
<organism evidence="4 5">
    <name type="scientific">Ilex paraguariensis</name>
    <name type="common">yerba mate</name>
    <dbReference type="NCBI Taxonomy" id="185542"/>
    <lineage>
        <taxon>Eukaryota</taxon>
        <taxon>Viridiplantae</taxon>
        <taxon>Streptophyta</taxon>
        <taxon>Embryophyta</taxon>
        <taxon>Tracheophyta</taxon>
        <taxon>Spermatophyta</taxon>
        <taxon>Magnoliopsida</taxon>
        <taxon>eudicotyledons</taxon>
        <taxon>Gunneridae</taxon>
        <taxon>Pentapetalae</taxon>
        <taxon>asterids</taxon>
        <taxon>campanulids</taxon>
        <taxon>Aquifoliales</taxon>
        <taxon>Aquifoliaceae</taxon>
        <taxon>Ilex</taxon>
    </lineage>
</organism>
<sequence>MALFRKTLLFCLVMLLICLLLVRGTGGQDATTGGGGDSTASPLSQADNKEVNCIEGGRCTVQGQADVGSSDEDENNHDDDDDDMEQGTDDSEVIDPEVIVVGH</sequence>
<feature type="chain" id="PRO_5044720993" evidence="2">
    <location>
        <begin position="25"/>
        <end position="103"/>
    </location>
</feature>
<keyword evidence="5" id="KW-1185">Reference proteome</keyword>
<evidence type="ECO:0000256" key="1">
    <source>
        <dbReference type="SAM" id="MobiDB-lite"/>
    </source>
</evidence>
<dbReference type="EMBL" id="CAUOFW020004880">
    <property type="protein sequence ID" value="CAK9167612.1"/>
    <property type="molecule type" value="Genomic_DNA"/>
</dbReference>
<feature type="region of interest" description="Disordered" evidence="1">
    <location>
        <begin position="62"/>
        <end position="103"/>
    </location>
</feature>
<keyword evidence="2" id="KW-0732">Signal</keyword>
<dbReference type="AlphaFoldDB" id="A0ABC8TDV3"/>
<evidence type="ECO:0000313" key="5">
    <source>
        <dbReference type="Proteomes" id="UP001642360"/>
    </source>
</evidence>
<protein>
    <submittedName>
        <fullName evidence="4">Uncharacterized protein</fullName>
    </submittedName>
</protein>
<accession>A0ABC8TDV3</accession>
<feature type="region of interest" description="Disordered" evidence="1">
    <location>
        <begin position="26"/>
        <end position="47"/>
    </location>
</feature>
<feature type="signal peptide" evidence="2">
    <location>
        <begin position="1"/>
        <end position="24"/>
    </location>
</feature>
<reference evidence="4 5" key="1">
    <citation type="submission" date="2024-02" db="EMBL/GenBank/DDBJ databases">
        <authorList>
            <person name="Vignale AGUSTIN F."/>
            <person name="Sosa J E."/>
            <person name="Modenutti C."/>
        </authorList>
    </citation>
    <scope>NUCLEOTIDE SEQUENCE [LARGE SCALE GENOMIC DNA]</scope>
</reference>
<comment type="caution">
    <text evidence="4">The sequence shown here is derived from an EMBL/GenBank/DDBJ whole genome shotgun (WGS) entry which is preliminary data.</text>
</comment>
<feature type="compositionally biased region" description="Gly residues" evidence="1">
    <location>
        <begin position="26"/>
        <end position="37"/>
    </location>
</feature>
<evidence type="ECO:0000313" key="4">
    <source>
        <dbReference type="EMBL" id="CAK9167612.1"/>
    </source>
</evidence>
<dbReference type="Proteomes" id="UP001642360">
    <property type="component" value="Unassembled WGS sequence"/>
</dbReference>